<dbReference type="EMBL" id="OR769223">
    <property type="protein sequence ID" value="WQJ53599.1"/>
    <property type="molecule type" value="Genomic_DNA"/>
</dbReference>
<organism evidence="1 2">
    <name type="scientific">phage Lak_Megaphage_Sonny</name>
    <dbReference type="NCBI Taxonomy" id="3109229"/>
    <lineage>
        <taxon>Viruses</taxon>
        <taxon>Duplodnaviria</taxon>
        <taxon>Heunggongvirae</taxon>
        <taxon>Uroviricota</taxon>
        <taxon>Caudoviricetes</taxon>
        <taxon>Caudoviricetes code 15 clade</taxon>
    </lineage>
</organism>
<evidence type="ECO:0000313" key="2">
    <source>
        <dbReference type="Proteomes" id="UP001358193"/>
    </source>
</evidence>
<reference evidence="1 2" key="1">
    <citation type="submission" date="2023-11" db="EMBL/GenBank/DDBJ databases">
        <authorList>
            <person name="Cook R."/>
            <person name="Crisci M."/>
            <person name="Pye H."/>
            <person name="Adriaenssens E."/>
            <person name="Santini J."/>
        </authorList>
    </citation>
    <scope>NUCLEOTIDE SEQUENCE [LARGE SCALE GENOMIC DNA]</scope>
    <source>
        <strain evidence="1">Lak_Megaphage_Sonny</strain>
    </source>
</reference>
<evidence type="ECO:0008006" key="3">
    <source>
        <dbReference type="Google" id="ProtNLM"/>
    </source>
</evidence>
<keyword evidence="2" id="KW-1185">Reference proteome</keyword>
<dbReference type="Proteomes" id="UP001358193">
    <property type="component" value="Segment"/>
</dbReference>
<name>A0ABZ0Z692_9CAUD</name>
<evidence type="ECO:0000313" key="1">
    <source>
        <dbReference type="EMBL" id="WQJ53599.1"/>
    </source>
</evidence>
<proteinExistence type="predicted"/>
<protein>
    <recommendedName>
        <fullName evidence="3">Longin domain-containing protein</fullName>
    </recommendedName>
</protein>
<sequence length="130" mass="15315">MATVIEKYLKTFNDKCIFSIHMADMAGKTVKFADMRDCEKRLYMVFTDGTFFICAVEYDYYDSVNMVSSMMEFSDIFNQATKKLTPFGKAVGADEDTCIRLLDEHRQNIEQFAKEKRRLEYEKLKSEFEK</sequence>
<accession>A0ABZ0Z692</accession>